<sequence>MAKRIGLYGGTFDPIHLAHLQAALEASEQASLDEVRLLPCANPPHRQPPLASAAHRLAMLQLAVADEPRLIADERELHRAAPSYSIDTIEAIRREIGENTLLFWLLGEDAFYGLPSWHRFDDILKLCHLLVWQRPQNPQPMPDKLRELLKQRTVTDPTELSEGRGKIAFIQPTAFALSATQIRTRLFDGRSVRYLLPKPVLDYIQRHELYRATV</sequence>
<comment type="caution">
    <text evidence="13">The sequence shown here is derived from an EMBL/GenBank/DDBJ whole genome shotgun (WGS) entry which is preliminary data.</text>
</comment>
<evidence type="ECO:0000256" key="4">
    <source>
        <dbReference type="ARBA" id="ARBA00022642"/>
    </source>
</evidence>
<comment type="similarity">
    <text evidence="3 11">Belongs to the NadD family.</text>
</comment>
<dbReference type="InterPro" id="IPR014729">
    <property type="entry name" value="Rossmann-like_a/b/a_fold"/>
</dbReference>
<evidence type="ECO:0000259" key="12">
    <source>
        <dbReference type="Pfam" id="PF01467"/>
    </source>
</evidence>
<organism evidence="13 14">
    <name type="scientific">Ventosimonas gracilis</name>
    <dbReference type="NCBI Taxonomy" id="1680762"/>
    <lineage>
        <taxon>Bacteria</taxon>
        <taxon>Pseudomonadati</taxon>
        <taxon>Pseudomonadota</taxon>
        <taxon>Gammaproteobacteria</taxon>
        <taxon>Pseudomonadales</taxon>
        <taxon>Ventosimonadaceae</taxon>
        <taxon>Ventosimonas</taxon>
    </lineage>
</organism>
<dbReference type="GO" id="GO:0004515">
    <property type="term" value="F:nicotinate-nucleotide adenylyltransferase activity"/>
    <property type="evidence" value="ECO:0007669"/>
    <property type="project" value="UniProtKB-UniRule"/>
</dbReference>
<keyword evidence="6 11" id="KW-0548">Nucleotidyltransferase</keyword>
<comment type="pathway">
    <text evidence="2 11">Cofactor biosynthesis; NAD(+) biosynthesis; deamido-NAD(+) from nicotinate D-ribonucleotide: step 1/1.</text>
</comment>
<dbReference type="GO" id="GO:0005524">
    <property type="term" value="F:ATP binding"/>
    <property type="evidence" value="ECO:0007669"/>
    <property type="project" value="UniProtKB-KW"/>
</dbReference>
<name>A0A139SIG9_9GAMM</name>
<evidence type="ECO:0000256" key="5">
    <source>
        <dbReference type="ARBA" id="ARBA00022679"/>
    </source>
</evidence>
<dbReference type="Proteomes" id="UP000072660">
    <property type="component" value="Unassembled WGS sequence"/>
</dbReference>
<evidence type="ECO:0000256" key="7">
    <source>
        <dbReference type="ARBA" id="ARBA00022741"/>
    </source>
</evidence>
<proteinExistence type="inferred from homology"/>
<evidence type="ECO:0000313" key="14">
    <source>
        <dbReference type="Proteomes" id="UP000072660"/>
    </source>
</evidence>
<dbReference type="AlphaFoldDB" id="A0A139SIG9"/>
<dbReference type="CDD" id="cd02165">
    <property type="entry name" value="NMNAT"/>
    <property type="match status" value="1"/>
</dbReference>
<comment type="function">
    <text evidence="1 11">Catalyzes the reversible adenylation of nicotinate mononucleotide (NaMN) to nicotinic acid adenine dinucleotide (NaAD).</text>
</comment>
<dbReference type="EMBL" id="LSZO01000217">
    <property type="protein sequence ID" value="KXU34280.1"/>
    <property type="molecule type" value="Genomic_DNA"/>
</dbReference>
<dbReference type="Gene3D" id="3.40.50.620">
    <property type="entry name" value="HUPs"/>
    <property type="match status" value="1"/>
</dbReference>
<dbReference type="NCBIfam" id="NF000840">
    <property type="entry name" value="PRK00071.1-3"/>
    <property type="match status" value="1"/>
</dbReference>
<evidence type="ECO:0000256" key="3">
    <source>
        <dbReference type="ARBA" id="ARBA00009014"/>
    </source>
</evidence>
<gene>
    <name evidence="11" type="primary">nadD</name>
    <name evidence="13" type="ORF">AXE65_07660</name>
</gene>
<keyword evidence="9 11" id="KW-0520">NAD</keyword>
<evidence type="ECO:0000256" key="9">
    <source>
        <dbReference type="ARBA" id="ARBA00023027"/>
    </source>
</evidence>
<dbReference type="SUPFAM" id="SSF52374">
    <property type="entry name" value="Nucleotidylyl transferase"/>
    <property type="match status" value="1"/>
</dbReference>
<dbReference type="InterPro" id="IPR004821">
    <property type="entry name" value="Cyt_trans-like"/>
</dbReference>
<comment type="catalytic activity">
    <reaction evidence="10 11">
        <text>nicotinate beta-D-ribonucleotide + ATP + H(+) = deamido-NAD(+) + diphosphate</text>
        <dbReference type="Rhea" id="RHEA:22860"/>
        <dbReference type="ChEBI" id="CHEBI:15378"/>
        <dbReference type="ChEBI" id="CHEBI:30616"/>
        <dbReference type="ChEBI" id="CHEBI:33019"/>
        <dbReference type="ChEBI" id="CHEBI:57502"/>
        <dbReference type="ChEBI" id="CHEBI:58437"/>
        <dbReference type="EC" id="2.7.7.18"/>
    </reaction>
</comment>
<dbReference type="InterPro" id="IPR005248">
    <property type="entry name" value="NadD/NMNAT"/>
</dbReference>
<feature type="domain" description="Cytidyltransferase-like" evidence="12">
    <location>
        <begin position="7"/>
        <end position="185"/>
    </location>
</feature>
<accession>A0A139SIG9</accession>
<dbReference type="HAMAP" id="MF_00244">
    <property type="entry name" value="NaMN_adenylyltr"/>
    <property type="match status" value="1"/>
</dbReference>
<dbReference type="PANTHER" id="PTHR39321">
    <property type="entry name" value="NICOTINATE-NUCLEOTIDE ADENYLYLTRANSFERASE-RELATED"/>
    <property type="match status" value="1"/>
</dbReference>
<evidence type="ECO:0000256" key="2">
    <source>
        <dbReference type="ARBA" id="ARBA00005019"/>
    </source>
</evidence>
<keyword evidence="4 11" id="KW-0662">Pyridine nucleotide biosynthesis</keyword>
<dbReference type="PANTHER" id="PTHR39321:SF3">
    <property type="entry name" value="PHOSPHOPANTETHEINE ADENYLYLTRANSFERASE"/>
    <property type="match status" value="1"/>
</dbReference>
<dbReference type="RefSeq" id="WP_068393242.1">
    <property type="nucleotide sequence ID" value="NZ_LSZO01000217.1"/>
</dbReference>
<evidence type="ECO:0000256" key="11">
    <source>
        <dbReference type="HAMAP-Rule" id="MF_00244"/>
    </source>
</evidence>
<dbReference type="EC" id="2.7.7.18" evidence="11"/>
<dbReference type="NCBIfam" id="NF000839">
    <property type="entry name" value="PRK00071.1-1"/>
    <property type="match status" value="1"/>
</dbReference>
<evidence type="ECO:0000256" key="10">
    <source>
        <dbReference type="ARBA" id="ARBA00048721"/>
    </source>
</evidence>
<evidence type="ECO:0000256" key="6">
    <source>
        <dbReference type="ARBA" id="ARBA00022695"/>
    </source>
</evidence>
<keyword evidence="8 11" id="KW-0067">ATP-binding</keyword>
<dbReference type="Pfam" id="PF01467">
    <property type="entry name" value="CTP_transf_like"/>
    <property type="match status" value="1"/>
</dbReference>
<dbReference type="UniPathway" id="UPA00253">
    <property type="reaction ID" value="UER00332"/>
</dbReference>
<evidence type="ECO:0000313" key="13">
    <source>
        <dbReference type="EMBL" id="KXU34280.1"/>
    </source>
</evidence>
<dbReference type="NCBIfam" id="TIGR00482">
    <property type="entry name" value="nicotinate (nicotinamide) nucleotide adenylyltransferase"/>
    <property type="match status" value="1"/>
</dbReference>
<dbReference type="NCBIfam" id="TIGR00125">
    <property type="entry name" value="cyt_tran_rel"/>
    <property type="match status" value="1"/>
</dbReference>
<dbReference type="GO" id="GO:0009435">
    <property type="term" value="P:NAD+ biosynthetic process"/>
    <property type="evidence" value="ECO:0007669"/>
    <property type="project" value="UniProtKB-UniRule"/>
</dbReference>
<keyword evidence="14" id="KW-1185">Reference proteome</keyword>
<keyword evidence="5 11" id="KW-0808">Transferase</keyword>
<evidence type="ECO:0000256" key="8">
    <source>
        <dbReference type="ARBA" id="ARBA00022840"/>
    </source>
</evidence>
<keyword evidence="7 11" id="KW-0547">Nucleotide-binding</keyword>
<protein>
    <recommendedName>
        <fullName evidence="11">Probable nicotinate-nucleotide adenylyltransferase</fullName>
        <ecNumber evidence="11">2.7.7.18</ecNumber>
    </recommendedName>
    <alternativeName>
        <fullName evidence="11">Deamido-NAD(+) diphosphorylase</fullName>
    </alternativeName>
    <alternativeName>
        <fullName evidence="11">Deamido-NAD(+) pyrophosphorylase</fullName>
    </alternativeName>
    <alternativeName>
        <fullName evidence="11">Nicotinate mononucleotide adenylyltransferase</fullName>
        <shortName evidence="11">NaMN adenylyltransferase</shortName>
    </alternativeName>
</protein>
<reference evidence="13 14" key="1">
    <citation type="submission" date="2016-02" db="EMBL/GenBank/DDBJ databases">
        <authorList>
            <person name="Wen L."/>
            <person name="He K."/>
            <person name="Yang H."/>
        </authorList>
    </citation>
    <scope>NUCLEOTIDE SEQUENCE [LARGE SCALE GENOMIC DNA]</scope>
    <source>
        <strain evidence="13 14">CV58</strain>
    </source>
</reference>
<evidence type="ECO:0000256" key="1">
    <source>
        <dbReference type="ARBA" id="ARBA00002324"/>
    </source>
</evidence>